<reference evidence="8 9" key="1">
    <citation type="journal article" date="2012" name="J. Bacteriol.">
        <title>Complete genome sequences of Desulfosporosinus orientis DSM765T, Desulfosporosinus youngiae DSM17734T, Desulfosporosinus meridiei DSM13257T, and Desulfosporosinus acidiphilus DSM22704T.</title>
        <authorList>
            <person name="Pester M."/>
            <person name="Brambilla E."/>
            <person name="Alazard D."/>
            <person name="Rattei T."/>
            <person name="Weinmaier T."/>
            <person name="Han J."/>
            <person name="Lucas S."/>
            <person name="Lapidus A."/>
            <person name="Cheng J.F."/>
            <person name="Goodwin L."/>
            <person name="Pitluck S."/>
            <person name="Peters L."/>
            <person name="Ovchinnikova G."/>
            <person name="Teshima H."/>
            <person name="Detter J.C."/>
            <person name="Han C.S."/>
            <person name="Tapia R."/>
            <person name="Land M.L."/>
            <person name="Hauser L."/>
            <person name="Kyrpides N.C."/>
            <person name="Ivanova N.N."/>
            <person name="Pagani I."/>
            <person name="Huntmann M."/>
            <person name="Wei C.L."/>
            <person name="Davenport K.W."/>
            <person name="Daligault H."/>
            <person name="Chain P.S."/>
            <person name="Chen A."/>
            <person name="Mavromatis K."/>
            <person name="Markowitz V."/>
            <person name="Szeto E."/>
            <person name="Mikhailova N."/>
            <person name="Pati A."/>
            <person name="Wagner M."/>
            <person name="Woyke T."/>
            <person name="Ollivier B."/>
            <person name="Klenk H.P."/>
            <person name="Spring S."/>
            <person name="Loy A."/>
        </authorList>
    </citation>
    <scope>NUCLEOTIDE SEQUENCE [LARGE SCALE GENOMIC DNA]</scope>
    <source>
        <strain evidence="9">ATCC BAA-275 / DSM 13257 / NCIMB 13706 / S10</strain>
    </source>
</reference>
<dbReference type="FunFam" id="1.10.150.120:FF:000003">
    <property type="entry name" value="Carbon monoxide dehydrogenase, small subunit"/>
    <property type="match status" value="1"/>
</dbReference>
<dbReference type="InterPro" id="IPR036010">
    <property type="entry name" value="2Fe-2S_ferredoxin-like_sf"/>
</dbReference>
<evidence type="ECO:0000256" key="3">
    <source>
        <dbReference type="ARBA" id="ARBA00023002"/>
    </source>
</evidence>
<dbReference type="EMBL" id="CP003629">
    <property type="protein sequence ID" value="AFQ44092.1"/>
    <property type="molecule type" value="Genomic_DNA"/>
</dbReference>
<feature type="domain" description="2Fe-2S ferredoxin-type" evidence="7">
    <location>
        <begin position="1"/>
        <end position="77"/>
    </location>
</feature>
<organism evidence="8 9">
    <name type="scientific">Desulfosporosinus meridiei (strain ATCC BAA-275 / DSM 13257 / KCTC 12902 / NCIMB 13706 / S10)</name>
    <dbReference type="NCBI Taxonomy" id="768704"/>
    <lineage>
        <taxon>Bacteria</taxon>
        <taxon>Bacillati</taxon>
        <taxon>Bacillota</taxon>
        <taxon>Clostridia</taxon>
        <taxon>Eubacteriales</taxon>
        <taxon>Desulfitobacteriaceae</taxon>
        <taxon>Desulfosporosinus</taxon>
    </lineage>
</organism>
<evidence type="ECO:0000256" key="5">
    <source>
        <dbReference type="ARBA" id="ARBA00023014"/>
    </source>
</evidence>
<gene>
    <name evidence="8" type="ordered locus">Desmer_2153</name>
</gene>
<keyword evidence="2" id="KW-0479">Metal-binding</keyword>
<dbReference type="InterPro" id="IPR012675">
    <property type="entry name" value="Beta-grasp_dom_sf"/>
</dbReference>
<evidence type="ECO:0000256" key="2">
    <source>
        <dbReference type="ARBA" id="ARBA00022723"/>
    </source>
</evidence>
<dbReference type="Pfam" id="PF01799">
    <property type="entry name" value="Fer2_2"/>
    <property type="match status" value="1"/>
</dbReference>
<keyword evidence="3" id="KW-0560">Oxidoreductase</keyword>
<accession>J7IQE3</accession>
<dbReference type="InterPro" id="IPR006058">
    <property type="entry name" value="2Fe2S_fd_BS"/>
</dbReference>
<dbReference type="eggNOG" id="COG2080">
    <property type="taxonomic scope" value="Bacteria"/>
</dbReference>
<evidence type="ECO:0000256" key="6">
    <source>
        <dbReference type="ARBA" id="ARBA00060707"/>
    </source>
</evidence>
<dbReference type="InterPro" id="IPR036884">
    <property type="entry name" value="2Fe-2S-bd_dom_sf"/>
</dbReference>
<dbReference type="GO" id="GO:0051537">
    <property type="term" value="F:2 iron, 2 sulfur cluster binding"/>
    <property type="evidence" value="ECO:0007669"/>
    <property type="project" value="UniProtKB-KW"/>
</dbReference>
<evidence type="ECO:0000256" key="1">
    <source>
        <dbReference type="ARBA" id="ARBA00022714"/>
    </source>
</evidence>
<dbReference type="PROSITE" id="PS51085">
    <property type="entry name" value="2FE2S_FER_2"/>
    <property type="match status" value="1"/>
</dbReference>
<proteinExistence type="predicted"/>
<keyword evidence="9" id="KW-1185">Reference proteome</keyword>
<dbReference type="PANTHER" id="PTHR44379">
    <property type="entry name" value="OXIDOREDUCTASE WITH IRON-SULFUR SUBUNIT"/>
    <property type="match status" value="1"/>
</dbReference>
<dbReference type="KEGG" id="dmi:Desmer_2153"/>
<dbReference type="PANTHER" id="PTHR44379:SF5">
    <property type="entry name" value="OXIDOREDUCTASE WITH IRON-SULFUR SUBUNIT"/>
    <property type="match status" value="1"/>
</dbReference>
<dbReference type="InterPro" id="IPR051452">
    <property type="entry name" value="Diverse_Oxidoreductases"/>
</dbReference>
<name>J7IQE3_DESMD</name>
<dbReference type="Proteomes" id="UP000005262">
    <property type="component" value="Chromosome"/>
</dbReference>
<dbReference type="Pfam" id="PF00111">
    <property type="entry name" value="Fer2"/>
    <property type="match status" value="1"/>
</dbReference>
<evidence type="ECO:0000259" key="7">
    <source>
        <dbReference type="PROSITE" id="PS51085"/>
    </source>
</evidence>
<dbReference type="Gene3D" id="1.10.150.120">
    <property type="entry name" value="[2Fe-2S]-binding domain"/>
    <property type="match status" value="1"/>
</dbReference>
<dbReference type="RefSeq" id="WP_014903006.1">
    <property type="nucleotide sequence ID" value="NC_018515.1"/>
</dbReference>
<dbReference type="InterPro" id="IPR001041">
    <property type="entry name" value="2Fe-2S_ferredoxin-type"/>
</dbReference>
<dbReference type="OrthoDB" id="9796880at2"/>
<comment type="pathway">
    <text evidence="6">Alkaloid degradation; nicotine degradation.</text>
</comment>
<dbReference type="PROSITE" id="PS00197">
    <property type="entry name" value="2FE2S_FER_1"/>
    <property type="match status" value="1"/>
</dbReference>
<dbReference type="STRING" id="768704.Desmer_2153"/>
<evidence type="ECO:0000256" key="4">
    <source>
        <dbReference type="ARBA" id="ARBA00023004"/>
    </source>
</evidence>
<dbReference type="CDD" id="cd00207">
    <property type="entry name" value="fer2"/>
    <property type="match status" value="1"/>
</dbReference>
<dbReference type="FunFam" id="3.10.20.30:FF:000020">
    <property type="entry name" value="Xanthine dehydrogenase iron-sulfur subunit"/>
    <property type="match status" value="1"/>
</dbReference>
<evidence type="ECO:0000313" key="8">
    <source>
        <dbReference type="EMBL" id="AFQ44092.1"/>
    </source>
</evidence>
<dbReference type="GO" id="GO:0046872">
    <property type="term" value="F:metal ion binding"/>
    <property type="evidence" value="ECO:0007669"/>
    <property type="project" value="UniProtKB-KW"/>
</dbReference>
<dbReference type="HOGENOM" id="CLU_052511_3_0_9"/>
<dbReference type="GO" id="GO:0016491">
    <property type="term" value="F:oxidoreductase activity"/>
    <property type="evidence" value="ECO:0007669"/>
    <property type="project" value="UniProtKB-KW"/>
</dbReference>
<keyword evidence="4" id="KW-0408">Iron</keyword>
<protein>
    <submittedName>
        <fullName evidence="8">Aerobic-type carbon monoxide dehydrogenase, small subunit CoxS/CutS-like protein</fullName>
    </submittedName>
</protein>
<dbReference type="SUPFAM" id="SSF54292">
    <property type="entry name" value="2Fe-2S ferredoxin-like"/>
    <property type="match status" value="1"/>
</dbReference>
<sequence>MQIEFTVNWKVYNLTVSPTLRLIDLLREELGLTGTKEGCGEGECGSCTVIMNGKAVNSCLVLASQIRGQEILTIEALEKDGLDKLQVSFIKNSAVQCGFCTPGMLMSAKALLMKNPSPSEEEIKTAIAGNLCRCTGYNKIVQAIKEAAE</sequence>
<evidence type="ECO:0000313" key="9">
    <source>
        <dbReference type="Proteomes" id="UP000005262"/>
    </source>
</evidence>
<dbReference type="Gene3D" id="3.10.20.30">
    <property type="match status" value="1"/>
</dbReference>
<reference evidence="9" key="2">
    <citation type="submission" date="2012-08" db="EMBL/GenBank/DDBJ databases">
        <title>Finished genome of Desulfosporosinus meridiei DSM 13257.</title>
        <authorList>
            <person name="Huntemann M."/>
            <person name="Wei C.-L."/>
            <person name="Han J."/>
            <person name="Detter J.C."/>
            <person name="Han C."/>
            <person name="Davenport K."/>
            <person name="Daligault H."/>
            <person name="Erkkila T."/>
            <person name="Gu W."/>
            <person name="Munk A.C.C."/>
            <person name="Teshima H."/>
            <person name="Xu Y."/>
            <person name="Chain P."/>
            <person name="Tapia R."/>
            <person name="Chen A."/>
            <person name="Krypides N."/>
            <person name="Mavromatis K."/>
            <person name="Markowitz V."/>
            <person name="Szeto E."/>
            <person name="Ivanova N."/>
            <person name="Mikhailova N."/>
            <person name="Ovchinnikova G."/>
            <person name="Pagani I."/>
            <person name="Pati A."/>
            <person name="Goodwin L."/>
            <person name="Peters L."/>
            <person name="Pitluck S."/>
            <person name="Woyke T."/>
            <person name="Pester M."/>
            <person name="Spring S."/>
            <person name="Ollivier B."/>
            <person name="Rattei T."/>
            <person name="Klenk H.-P."/>
            <person name="Wagner M."/>
            <person name="Loy A."/>
        </authorList>
    </citation>
    <scope>NUCLEOTIDE SEQUENCE [LARGE SCALE GENOMIC DNA]</scope>
    <source>
        <strain evidence="9">ATCC BAA-275 / DSM 13257 / NCIMB 13706 / S10</strain>
    </source>
</reference>
<keyword evidence="5" id="KW-0411">Iron-sulfur</keyword>
<dbReference type="SUPFAM" id="SSF47741">
    <property type="entry name" value="CO dehydrogenase ISP C-domain like"/>
    <property type="match status" value="1"/>
</dbReference>
<keyword evidence="1" id="KW-0001">2Fe-2S</keyword>
<dbReference type="InterPro" id="IPR002888">
    <property type="entry name" value="2Fe-2S-bd"/>
</dbReference>
<dbReference type="AlphaFoldDB" id="J7IQE3"/>